<dbReference type="GO" id="GO:0000287">
    <property type="term" value="F:magnesium ion binding"/>
    <property type="evidence" value="ECO:0007669"/>
    <property type="project" value="UniProtKB-UniRule"/>
</dbReference>
<evidence type="ECO:0000256" key="14">
    <source>
        <dbReference type="ARBA" id="ARBA00024861"/>
    </source>
</evidence>
<dbReference type="PANTHER" id="PTHR21403:SF8">
    <property type="entry name" value="ATP PHOSPHORIBOSYLTRANSFERASE"/>
    <property type="match status" value="1"/>
</dbReference>
<dbReference type="InterPro" id="IPR013820">
    <property type="entry name" value="ATP_PRibTrfase_cat"/>
</dbReference>
<reference evidence="18" key="1">
    <citation type="submission" date="2022-06" db="EMBL/GenBank/DDBJ databases">
        <title>Genomic Encyclopedia of Archaeal and Bacterial Type Strains, Phase II (KMG-II): from individual species to whole genera.</title>
        <authorList>
            <person name="Goeker M."/>
        </authorList>
    </citation>
    <scope>NUCLEOTIDE SEQUENCE</scope>
    <source>
        <strain evidence="18">DSM 43935</strain>
    </source>
</reference>
<keyword evidence="12 15" id="KW-0067">ATP-binding</keyword>
<keyword evidence="13 15" id="KW-0368">Histidine biosynthesis</keyword>
<accession>A0AAE3GI07</accession>
<dbReference type="Gene3D" id="3.40.190.10">
    <property type="entry name" value="Periplasmic binding protein-like II"/>
    <property type="match status" value="2"/>
</dbReference>
<dbReference type="GO" id="GO:0003879">
    <property type="term" value="F:ATP phosphoribosyltransferase activity"/>
    <property type="evidence" value="ECO:0007669"/>
    <property type="project" value="UniProtKB-UniRule"/>
</dbReference>
<evidence type="ECO:0000256" key="1">
    <source>
        <dbReference type="ARBA" id="ARBA00000915"/>
    </source>
</evidence>
<proteinExistence type="inferred from homology"/>
<keyword evidence="15" id="KW-0460">Magnesium</keyword>
<comment type="similarity">
    <text evidence="4 15">Belongs to the ATP phosphoribosyltransferase family. Long subfamily.</text>
</comment>
<dbReference type="InterPro" id="IPR001348">
    <property type="entry name" value="ATP_PRibTrfase_HisG"/>
</dbReference>
<dbReference type="Gene3D" id="3.30.70.120">
    <property type="match status" value="1"/>
</dbReference>
<organism evidence="18 19">
    <name type="scientific">Goodfellowiella coeruleoviolacea</name>
    <dbReference type="NCBI Taxonomy" id="334858"/>
    <lineage>
        <taxon>Bacteria</taxon>
        <taxon>Bacillati</taxon>
        <taxon>Actinomycetota</taxon>
        <taxon>Actinomycetes</taxon>
        <taxon>Pseudonocardiales</taxon>
        <taxon>Pseudonocardiaceae</taxon>
        <taxon>Goodfellowiella</taxon>
    </lineage>
</organism>
<evidence type="ECO:0000256" key="8">
    <source>
        <dbReference type="ARBA" id="ARBA00022605"/>
    </source>
</evidence>
<comment type="caution">
    <text evidence="18">The sequence shown here is derived from an EMBL/GenBank/DDBJ whole genome shotgun (WGS) entry which is preliminary data.</text>
</comment>
<comment type="cofactor">
    <cofactor evidence="15">
        <name>Mg(2+)</name>
        <dbReference type="ChEBI" id="CHEBI:18420"/>
    </cofactor>
</comment>
<dbReference type="InterPro" id="IPR020621">
    <property type="entry name" value="ATP-PRT_HisG_long"/>
</dbReference>
<dbReference type="NCBIfam" id="TIGR03455">
    <property type="entry name" value="HisG_C-term"/>
    <property type="match status" value="1"/>
</dbReference>
<dbReference type="GO" id="GO:0005737">
    <property type="term" value="C:cytoplasm"/>
    <property type="evidence" value="ECO:0007669"/>
    <property type="project" value="UniProtKB-SubCell"/>
</dbReference>
<keyword evidence="19" id="KW-1185">Reference proteome</keyword>
<dbReference type="InterPro" id="IPR015867">
    <property type="entry name" value="N-reg_PII/ATP_PRibTrfase_C"/>
</dbReference>
<protein>
    <recommendedName>
        <fullName evidence="6 15">ATP phosphoribosyltransferase</fullName>
        <shortName evidence="15">ATP-PRT</shortName>
        <shortName evidence="15">ATP-PRTase</shortName>
        <ecNumber evidence="5 15">2.4.2.17</ecNumber>
    </recommendedName>
</protein>
<evidence type="ECO:0000256" key="5">
    <source>
        <dbReference type="ARBA" id="ARBA00011946"/>
    </source>
</evidence>
<dbReference type="EMBL" id="JAMTCK010000014">
    <property type="protein sequence ID" value="MCP2168551.1"/>
    <property type="molecule type" value="Genomic_DNA"/>
</dbReference>
<evidence type="ECO:0000256" key="4">
    <source>
        <dbReference type="ARBA" id="ARBA00007955"/>
    </source>
</evidence>
<evidence type="ECO:0000256" key="6">
    <source>
        <dbReference type="ARBA" id="ARBA00020998"/>
    </source>
</evidence>
<comment type="pathway">
    <text evidence="3 15">Amino-acid biosynthesis; L-histidine biosynthesis; L-histidine from 5-phospho-alpha-D-ribose 1-diphosphate: step 1/9.</text>
</comment>
<comment type="subcellular location">
    <subcellularLocation>
        <location evidence="2 15">Cytoplasm</location>
    </subcellularLocation>
</comment>
<dbReference type="AlphaFoldDB" id="A0AAE3GI07"/>
<keyword evidence="11 15" id="KW-0547">Nucleotide-binding</keyword>
<gene>
    <name evidence="15" type="primary">hisG</name>
    <name evidence="18" type="ORF">LX83_005429</name>
</gene>
<comment type="function">
    <text evidence="14 15">Catalyzes the condensation of ATP and 5-phosphoribose 1-diphosphate to form N'-(5'-phosphoribosyl)-ATP (PR-ATP). Has a crucial role in the pathway because the rate of histidine biosynthesis seems to be controlled primarily by regulation of HisG enzymatic activity.</text>
</comment>
<dbReference type="Proteomes" id="UP001206128">
    <property type="component" value="Unassembled WGS sequence"/>
</dbReference>
<evidence type="ECO:0000256" key="10">
    <source>
        <dbReference type="ARBA" id="ARBA00022679"/>
    </source>
</evidence>
<evidence type="ECO:0000256" key="3">
    <source>
        <dbReference type="ARBA" id="ARBA00004667"/>
    </source>
</evidence>
<keyword evidence="10 15" id="KW-0808">Transferase</keyword>
<dbReference type="RefSeq" id="WP_308204063.1">
    <property type="nucleotide sequence ID" value="NZ_JAMTCK010000014.1"/>
</dbReference>
<dbReference type="Pfam" id="PF08029">
    <property type="entry name" value="HisG_C"/>
    <property type="match status" value="1"/>
</dbReference>
<dbReference type="HAMAP" id="MF_00079">
    <property type="entry name" value="HisG_Long"/>
    <property type="match status" value="1"/>
</dbReference>
<dbReference type="SUPFAM" id="SSF53850">
    <property type="entry name" value="Periplasmic binding protein-like II"/>
    <property type="match status" value="1"/>
</dbReference>
<keyword evidence="15" id="KW-0479">Metal-binding</keyword>
<comment type="catalytic activity">
    <reaction evidence="1 15">
        <text>1-(5-phospho-beta-D-ribosyl)-ATP + diphosphate = 5-phospho-alpha-D-ribose 1-diphosphate + ATP</text>
        <dbReference type="Rhea" id="RHEA:18473"/>
        <dbReference type="ChEBI" id="CHEBI:30616"/>
        <dbReference type="ChEBI" id="CHEBI:33019"/>
        <dbReference type="ChEBI" id="CHEBI:58017"/>
        <dbReference type="ChEBI" id="CHEBI:73183"/>
        <dbReference type="EC" id="2.4.2.17"/>
    </reaction>
</comment>
<sequence>MTPHENDMLLRVALPNKGSLSEPAISLLRDADYQVRRENRELFVIDAEHGIQFFFLRPRDIARFVGDGAVDLGITGQDLLADSGAAAEEVLSLGFARSQFRLAARPGAISDLSQVDGQRLATSYPTLVRKFLAEAGVQATVITLEGAVENAVELGLATVVADVVESGLSLRNAGLEPFGPPLLTSEAIMVRGAVHRHSAKAAALDLLVQRLQGVLHARTYALIEYNCPERSLADAYALTPGLEAPTVSKLAEQGWYAVRSMVERSKVQKVMDQLKGIGAEGIFTTRLDAFRA</sequence>
<dbReference type="InterPro" id="IPR013115">
    <property type="entry name" value="HisG_C"/>
</dbReference>
<evidence type="ECO:0000259" key="16">
    <source>
        <dbReference type="Pfam" id="PF01634"/>
    </source>
</evidence>
<dbReference type="Pfam" id="PF01634">
    <property type="entry name" value="HisG"/>
    <property type="match status" value="1"/>
</dbReference>
<dbReference type="InterPro" id="IPR011322">
    <property type="entry name" value="N-reg_PII-like_a/b"/>
</dbReference>
<dbReference type="GO" id="GO:0005524">
    <property type="term" value="F:ATP binding"/>
    <property type="evidence" value="ECO:0007669"/>
    <property type="project" value="UniProtKB-KW"/>
</dbReference>
<keyword evidence="7 15" id="KW-0963">Cytoplasm</keyword>
<evidence type="ECO:0000256" key="2">
    <source>
        <dbReference type="ARBA" id="ARBA00004496"/>
    </source>
</evidence>
<dbReference type="FunFam" id="3.30.70.120:FF:000003">
    <property type="entry name" value="ATP phosphoribosyltransferase"/>
    <property type="match status" value="1"/>
</dbReference>
<keyword evidence="9 15" id="KW-0328">Glycosyltransferase</keyword>
<evidence type="ECO:0000256" key="11">
    <source>
        <dbReference type="ARBA" id="ARBA00022741"/>
    </source>
</evidence>
<evidence type="ECO:0000256" key="15">
    <source>
        <dbReference type="HAMAP-Rule" id="MF_00079"/>
    </source>
</evidence>
<evidence type="ECO:0000313" key="19">
    <source>
        <dbReference type="Proteomes" id="UP001206128"/>
    </source>
</evidence>
<name>A0AAE3GI07_9PSEU</name>
<feature type="domain" description="ATP phosphoribosyltransferase catalytic" evidence="16">
    <location>
        <begin position="57"/>
        <end position="213"/>
    </location>
</feature>
<dbReference type="SUPFAM" id="SSF54913">
    <property type="entry name" value="GlnB-like"/>
    <property type="match status" value="1"/>
</dbReference>
<evidence type="ECO:0000259" key="17">
    <source>
        <dbReference type="Pfam" id="PF08029"/>
    </source>
</evidence>
<evidence type="ECO:0000256" key="9">
    <source>
        <dbReference type="ARBA" id="ARBA00022676"/>
    </source>
</evidence>
<evidence type="ECO:0000256" key="13">
    <source>
        <dbReference type="ARBA" id="ARBA00023102"/>
    </source>
</evidence>
<keyword evidence="8 15" id="KW-0028">Amino-acid biosynthesis</keyword>
<feature type="domain" description="Histidine biosynthesis HisG C-terminal" evidence="17">
    <location>
        <begin position="217"/>
        <end position="287"/>
    </location>
</feature>
<comment type="activity regulation">
    <text evidence="15">Feedback inhibited by histidine.</text>
</comment>
<dbReference type="GO" id="GO:0000105">
    <property type="term" value="P:L-histidine biosynthetic process"/>
    <property type="evidence" value="ECO:0007669"/>
    <property type="project" value="UniProtKB-UniRule"/>
</dbReference>
<dbReference type="NCBIfam" id="TIGR00070">
    <property type="entry name" value="hisG"/>
    <property type="match status" value="1"/>
</dbReference>
<evidence type="ECO:0000313" key="18">
    <source>
        <dbReference type="EMBL" id="MCP2168551.1"/>
    </source>
</evidence>
<evidence type="ECO:0000256" key="7">
    <source>
        <dbReference type="ARBA" id="ARBA00022490"/>
    </source>
</evidence>
<dbReference type="PANTHER" id="PTHR21403">
    <property type="entry name" value="ATP PHOSPHORIBOSYLTRANSFERASE ATP-PRTASE"/>
    <property type="match status" value="1"/>
</dbReference>
<evidence type="ECO:0000256" key="12">
    <source>
        <dbReference type="ARBA" id="ARBA00022840"/>
    </source>
</evidence>
<dbReference type="EC" id="2.4.2.17" evidence="5 15"/>